<dbReference type="Proteomes" id="UP000293162">
    <property type="component" value="Unassembled WGS sequence"/>
</dbReference>
<keyword evidence="2" id="KW-1185">Reference proteome</keyword>
<evidence type="ECO:0000313" key="2">
    <source>
        <dbReference type="Proteomes" id="UP000293162"/>
    </source>
</evidence>
<dbReference type="EMBL" id="SEWF01000034">
    <property type="protein sequence ID" value="RYU93970.1"/>
    <property type="molecule type" value="Genomic_DNA"/>
</dbReference>
<dbReference type="Pfam" id="PF06739">
    <property type="entry name" value="SBBP"/>
    <property type="match status" value="1"/>
</dbReference>
<dbReference type="PANTHER" id="PTHR35580:SF1">
    <property type="entry name" value="PHYTASE-LIKE DOMAIN-CONTAINING PROTEIN"/>
    <property type="match status" value="1"/>
</dbReference>
<sequence>MKGHYSSTVSFGLKTINSNGSQYDILIVKYNKANGNFIWVQAAGGSDRDEGNNIAVDGNGNVYAVGTYTGTAQFGKVTKTSQGPSDVFVVRIDK</sequence>
<dbReference type="AlphaFoldDB" id="A0A4V1ZCV4"/>
<dbReference type="OrthoDB" id="937114at2"/>
<comment type="caution">
    <text evidence="1">The sequence shown here is derived from an EMBL/GenBank/DDBJ whole genome shotgun (WGS) entry which is preliminary data.</text>
</comment>
<evidence type="ECO:0008006" key="3">
    <source>
        <dbReference type="Google" id="ProtNLM"/>
    </source>
</evidence>
<proteinExistence type="predicted"/>
<evidence type="ECO:0000313" key="1">
    <source>
        <dbReference type="EMBL" id="RYU93970.1"/>
    </source>
</evidence>
<dbReference type="PANTHER" id="PTHR35580">
    <property type="entry name" value="CELL SURFACE GLYCOPROTEIN (S-LAYER PROTEIN)-LIKE PROTEIN"/>
    <property type="match status" value="1"/>
</dbReference>
<gene>
    <name evidence="1" type="ORF">EWM59_19615</name>
</gene>
<organism evidence="1 2">
    <name type="scientific">Emticicia agri</name>
    <dbReference type="NCBI Taxonomy" id="2492393"/>
    <lineage>
        <taxon>Bacteria</taxon>
        <taxon>Pseudomonadati</taxon>
        <taxon>Bacteroidota</taxon>
        <taxon>Cytophagia</taxon>
        <taxon>Cytophagales</taxon>
        <taxon>Leadbetterellaceae</taxon>
        <taxon>Emticicia</taxon>
    </lineage>
</organism>
<protein>
    <recommendedName>
        <fullName evidence="3">Beta-propeller repeat protein</fullName>
    </recommendedName>
</protein>
<dbReference type="InterPro" id="IPR010620">
    <property type="entry name" value="SBBP_repeat"/>
</dbReference>
<reference evidence="1 2" key="1">
    <citation type="submission" date="2019-02" db="EMBL/GenBank/DDBJ databases">
        <title>Bacterial novel species Emticicia sp. 17J42-9 isolated from soil.</title>
        <authorList>
            <person name="Jung H.-Y."/>
        </authorList>
    </citation>
    <scope>NUCLEOTIDE SEQUENCE [LARGE SCALE GENOMIC DNA]</scope>
    <source>
        <strain evidence="1 2">17J42-9</strain>
    </source>
</reference>
<name>A0A4V1ZCV4_9BACT</name>
<accession>A0A4V1ZCV4</accession>
<dbReference type="InterPro" id="IPR052918">
    <property type="entry name" value="Motility_Chemotaxis_Reg"/>
</dbReference>